<feature type="chain" id="PRO_5034143615" description="AA9 family lytic polysaccharide monooxygenase" evidence="7">
    <location>
        <begin position="21"/>
        <end position="365"/>
    </location>
</feature>
<dbReference type="GO" id="GO:0030245">
    <property type="term" value="P:cellulose catabolic process"/>
    <property type="evidence" value="ECO:0007669"/>
    <property type="project" value="UniProtKB-UniRule"/>
</dbReference>
<dbReference type="KEGG" id="pno:SNOG_00211"/>
<keyword evidence="5" id="KW-0119">Carbohydrate metabolism</keyword>
<keyword evidence="5" id="KW-0624">Polysaccharide degradation</keyword>
<comment type="domain">
    <text evidence="5">Has a modular structure: an endo-beta-1,4-glucanase catalytic module at the N-terminus, a linker rich in serines and threonines, and a C-terminal carbohydrate-binding module (CBM).</text>
</comment>
<sequence>MLYSTTTVALLAGMMPMASAHYFFESLAVNGVASSDFVRSNTRPISYMPTKWINSFDNTTPDSIDFRCNVGATNKGAKGTAKVKPGDSLDMILGVKAKMEHPGPGQVYMSKAPTTAGAYDGSGEWFKIHQETICNPAGDIKKDAWCTWAKDRISFKIPQGIPDGDYLIRSEHIGLHGAHDRQAEFYYGCAQVTVSGGSGTLPKGVLIPGIYKSTDPEVNFSVWSGKKDYPAKGPGPAVFTPGTSTTPPTESSPSSAPVPSKPAASAPAPSAPAPSAPAPSAPAPSAPAPSAPAPAPAPPSDDDYPTDDYPTDDYPTDDYPTDDYPTGDVPSKPAEVPAAQASADPSKCGMFVRRHARDIANFIGL</sequence>
<keyword evidence="10" id="KW-1185">Reference proteome</keyword>
<dbReference type="OMA" id="TCAQVKV"/>
<keyword evidence="3 5" id="KW-0964">Secreted</keyword>
<comment type="function">
    <text evidence="5">Lytic polysaccharide monooxygenase (LMPO) that depolymerizes crystalline and amorphous polysaccharides via the oxidation of scissile alpha- or beta-(1-4)-glycosidic bonds, yielding C1 and/or C4 oxidation products. Catalysis by LPMOs requires the reduction of the active-site copper from Cu(II) to Cu(I) by a reducing agent and H(2)O(2) or O(2) as a cosubstrate.</text>
</comment>
<dbReference type="CDD" id="cd21175">
    <property type="entry name" value="LPMO_AA9"/>
    <property type="match status" value="1"/>
</dbReference>
<dbReference type="OrthoDB" id="3496539at2759"/>
<dbReference type="InterPro" id="IPR049892">
    <property type="entry name" value="AA9"/>
</dbReference>
<feature type="signal peptide" evidence="7">
    <location>
        <begin position="1"/>
        <end position="20"/>
    </location>
</feature>
<organism evidence="9 10">
    <name type="scientific">Phaeosphaeria nodorum (strain SN15 / ATCC MYA-4574 / FGSC 10173)</name>
    <name type="common">Glume blotch fungus</name>
    <name type="synonym">Parastagonospora nodorum</name>
    <dbReference type="NCBI Taxonomy" id="321614"/>
    <lineage>
        <taxon>Eukaryota</taxon>
        <taxon>Fungi</taxon>
        <taxon>Dikarya</taxon>
        <taxon>Ascomycota</taxon>
        <taxon>Pezizomycotina</taxon>
        <taxon>Dothideomycetes</taxon>
        <taxon>Pleosporomycetidae</taxon>
        <taxon>Pleosporales</taxon>
        <taxon>Pleosporineae</taxon>
        <taxon>Phaeosphaeriaceae</taxon>
        <taxon>Parastagonospora</taxon>
    </lineage>
</organism>
<feature type="domain" description="Auxiliary Activity family 9 catalytic" evidence="8">
    <location>
        <begin position="21"/>
        <end position="226"/>
    </location>
</feature>
<comment type="catalytic activity">
    <reaction evidence="5">
        <text>[(1-&gt;4)-beta-D-glucosyl]n+m + reduced acceptor + O2 = 4-dehydro-beta-D-glucosyl-[(1-&gt;4)-beta-D-glucosyl]n-1 + [(1-&gt;4)-beta-D-glucosyl]m + acceptor + H2O.</text>
        <dbReference type="EC" id="1.14.99.56"/>
    </reaction>
</comment>
<evidence type="ECO:0000259" key="8">
    <source>
        <dbReference type="Pfam" id="PF03443"/>
    </source>
</evidence>
<dbReference type="GO" id="GO:0005576">
    <property type="term" value="C:extracellular region"/>
    <property type="evidence" value="ECO:0007669"/>
    <property type="project" value="UniProtKB-SubCell"/>
</dbReference>
<evidence type="ECO:0000256" key="5">
    <source>
        <dbReference type="RuleBase" id="RU368122"/>
    </source>
</evidence>
<feature type="region of interest" description="Disordered" evidence="6">
    <location>
        <begin position="230"/>
        <end position="344"/>
    </location>
</feature>
<dbReference type="EC" id="1.14.99.56" evidence="5"/>
<dbReference type="AlphaFoldDB" id="A0A7U2HTZ9"/>
<feature type="compositionally biased region" description="Low complexity" evidence="6">
    <location>
        <begin position="240"/>
        <end position="268"/>
    </location>
</feature>
<dbReference type="Pfam" id="PF03443">
    <property type="entry name" value="AA9"/>
    <property type="match status" value="1"/>
</dbReference>
<proteinExistence type="predicted"/>
<comment type="subcellular location">
    <subcellularLocation>
        <location evidence="2 5">Secreted</location>
    </subcellularLocation>
</comment>
<dbReference type="PANTHER" id="PTHR33353:SF2">
    <property type="entry name" value="ENDO-BETA-1,4-GLUCANASE D"/>
    <property type="match status" value="1"/>
</dbReference>
<dbReference type="Proteomes" id="UP000663193">
    <property type="component" value="Chromosome 1"/>
</dbReference>
<evidence type="ECO:0000313" key="10">
    <source>
        <dbReference type="Proteomes" id="UP000663193"/>
    </source>
</evidence>
<dbReference type="Gene3D" id="2.70.50.70">
    <property type="match status" value="1"/>
</dbReference>
<keyword evidence="4 5" id="KW-1015">Disulfide bond</keyword>
<dbReference type="VEuPathDB" id="FungiDB:JI435_002110"/>
<gene>
    <name evidence="9" type="ORF">JI435_002110</name>
</gene>
<evidence type="ECO:0000256" key="6">
    <source>
        <dbReference type="SAM" id="MobiDB-lite"/>
    </source>
</evidence>
<evidence type="ECO:0000256" key="2">
    <source>
        <dbReference type="ARBA" id="ARBA00004613"/>
    </source>
</evidence>
<dbReference type="RefSeq" id="XP_001790904.1">
    <property type="nucleotide sequence ID" value="XM_001790852.1"/>
</dbReference>
<accession>A0A7U2HTZ9</accession>
<name>A0A7U2HTZ9_PHANO</name>
<feature type="compositionally biased region" description="Acidic residues" evidence="6">
    <location>
        <begin position="300"/>
        <end position="321"/>
    </location>
</feature>
<dbReference type="PANTHER" id="PTHR33353">
    <property type="entry name" value="PUTATIVE (AFU_ORTHOLOGUE AFUA_1G12560)-RELATED"/>
    <property type="match status" value="1"/>
</dbReference>
<comment type="cofactor">
    <cofactor evidence="1">
        <name>Cu(2+)</name>
        <dbReference type="ChEBI" id="CHEBI:29036"/>
    </cofactor>
</comment>
<evidence type="ECO:0000256" key="3">
    <source>
        <dbReference type="ARBA" id="ARBA00022525"/>
    </source>
</evidence>
<evidence type="ECO:0000256" key="7">
    <source>
        <dbReference type="SAM" id="SignalP"/>
    </source>
</evidence>
<reference evidence="10" key="1">
    <citation type="journal article" date="2021" name="BMC Genomics">
        <title>Chromosome-level genome assembly and manually-curated proteome of model necrotroph Parastagonospora nodorum Sn15 reveals a genome-wide trove of candidate effector homologs, and redundancy of virulence-related functions within an accessory chromosome.</title>
        <authorList>
            <person name="Bertazzoni S."/>
            <person name="Jones D.A.B."/>
            <person name="Phan H.T."/>
            <person name="Tan K.-C."/>
            <person name="Hane J.K."/>
        </authorList>
    </citation>
    <scope>NUCLEOTIDE SEQUENCE [LARGE SCALE GENOMIC DNA]</scope>
    <source>
        <strain evidence="10">SN15 / ATCC MYA-4574 / FGSC 10173)</strain>
    </source>
</reference>
<keyword evidence="7" id="KW-0732">Signal</keyword>
<dbReference type="InterPro" id="IPR005103">
    <property type="entry name" value="AA9_LPMO"/>
</dbReference>
<dbReference type="GO" id="GO:0030248">
    <property type="term" value="F:cellulose binding"/>
    <property type="evidence" value="ECO:0007669"/>
    <property type="project" value="UniProtKB-UniRule"/>
</dbReference>
<evidence type="ECO:0000256" key="4">
    <source>
        <dbReference type="ARBA" id="ARBA00023157"/>
    </source>
</evidence>
<feature type="compositionally biased region" description="Pro residues" evidence="6">
    <location>
        <begin position="269"/>
        <end position="299"/>
    </location>
</feature>
<evidence type="ECO:0000256" key="1">
    <source>
        <dbReference type="ARBA" id="ARBA00001973"/>
    </source>
</evidence>
<keyword evidence="5" id="KW-0136">Cellulose degradation</keyword>
<dbReference type="EMBL" id="CP069023">
    <property type="protein sequence ID" value="QRC90688.1"/>
    <property type="molecule type" value="Genomic_DNA"/>
</dbReference>
<evidence type="ECO:0000313" key="9">
    <source>
        <dbReference type="EMBL" id="QRC90688.1"/>
    </source>
</evidence>
<dbReference type="GO" id="GO:0008810">
    <property type="term" value="F:cellulase activity"/>
    <property type="evidence" value="ECO:0007669"/>
    <property type="project" value="UniProtKB-UniRule"/>
</dbReference>
<protein>
    <recommendedName>
        <fullName evidence="5">AA9 family lytic polysaccharide monooxygenase</fullName>
        <ecNumber evidence="5">1.14.99.56</ecNumber>
    </recommendedName>
    <alternativeName>
        <fullName evidence="5">Endo-beta-1,4-glucanase</fullName>
    </alternativeName>
    <alternativeName>
        <fullName evidence="5">Glycosyl hydrolase 61 family protein</fullName>
    </alternativeName>
</protein>